<feature type="transmembrane region" description="Helical" evidence="6">
    <location>
        <begin position="355"/>
        <end position="376"/>
    </location>
</feature>
<evidence type="ECO:0000256" key="2">
    <source>
        <dbReference type="ARBA" id="ARBA00022692"/>
    </source>
</evidence>
<keyword evidence="2 6" id="KW-0812">Transmembrane</keyword>
<feature type="transmembrane region" description="Helical" evidence="6">
    <location>
        <begin position="422"/>
        <end position="442"/>
    </location>
</feature>
<evidence type="ECO:0000256" key="3">
    <source>
        <dbReference type="ARBA" id="ARBA00022989"/>
    </source>
</evidence>
<gene>
    <name evidence="9" type="ORF">KC19_3G256400</name>
</gene>
<proteinExistence type="predicted"/>
<dbReference type="CDD" id="cd17354">
    <property type="entry name" value="MFS_Mch1p_like"/>
    <property type="match status" value="1"/>
</dbReference>
<feature type="transmembrane region" description="Helical" evidence="6">
    <location>
        <begin position="481"/>
        <end position="505"/>
    </location>
</feature>
<evidence type="ECO:0000256" key="1">
    <source>
        <dbReference type="ARBA" id="ARBA00004141"/>
    </source>
</evidence>
<reference evidence="9" key="1">
    <citation type="submission" date="2020-06" db="EMBL/GenBank/DDBJ databases">
        <title>WGS assembly of Ceratodon purpureus strain R40.</title>
        <authorList>
            <person name="Carey S.B."/>
            <person name="Jenkins J."/>
            <person name="Shu S."/>
            <person name="Lovell J.T."/>
            <person name="Sreedasyam A."/>
            <person name="Maumus F."/>
            <person name="Tiley G.P."/>
            <person name="Fernandez-Pozo N."/>
            <person name="Barry K."/>
            <person name="Chen C."/>
            <person name="Wang M."/>
            <person name="Lipzen A."/>
            <person name="Daum C."/>
            <person name="Saski C.A."/>
            <person name="Payton A.C."/>
            <person name="Mcbreen J.C."/>
            <person name="Conrad R.E."/>
            <person name="Kollar L.M."/>
            <person name="Olsson S."/>
            <person name="Huttunen S."/>
            <person name="Landis J.B."/>
            <person name="Wickett N.J."/>
            <person name="Johnson M.G."/>
            <person name="Rensing S.A."/>
            <person name="Grimwood J."/>
            <person name="Schmutz J."/>
            <person name="Mcdaniel S.F."/>
        </authorList>
    </citation>
    <scope>NUCLEOTIDE SEQUENCE</scope>
    <source>
        <strain evidence="9">R40</strain>
    </source>
</reference>
<evidence type="ECO:0000256" key="6">
    <source>
        <dbReference type="SAM" id="Phobius"/>
    </source>
</evidence>
<keyword evidence="4 6" id="KW-0472">Membrane</keyword>
<dbReference type="OrthoDB" id="410267at2759"/>
<feature type="domain" description="Nodulin-like" evidence="7">
    <location>
        <begin position="12"/>
        <end position="261"/>
    </location>
</feature>
<dbReference type="GO" id="GO:0016020">
    <property type="term" value="C:membrane"/>
    <property type="evidence" value="ECO:0007669"/>
    <property type="project" value="UniProtKB-SubCell"/>
</dbReference>
<evidence type="ECO:0000256" key="5">
    <source>
        <dbReference type="SAM" id="MobiDB-lite"/>
    </source>
</evidence>
<comment type="subcellular location">
    <subcellularLocation>
        <location evidence="1">Membrane</location>
        <topology evidence="1">Multi-pass membrane protein</topology>
    </subcellularLocation>
</comment>
<feature type="domain" description="NFD4 C-terminal" evidence="8">
    <location>
        <begin position="349"/>
        <end position="516"/>
    </location>
</feature>
<dbReference type="EMBL" id="CM026423">
    <property type="protein sequence ID" value="KAG0585080.1"/>
    <property type="molecule type" value="Genomic_DNA"/>
</dbReference>
<evidence type="ECO:0000259" key="7">
    <source>
        <dbReference type="Pfam" id="PF06813"/>
    </source>
</evidence>
<organism evidence="9 10">
    <name type="scientific">Ceratodon purpureus</name>
    <name type="common">Fire moss</name>
    <name type="synonym">Dicranum purpureum</name>
    <dbReference type="NCBI Taxonomy" id="3225"/>
    <lineage>
        <taxon>Eukaryota</taxon>
        <taxon>Viridiplantae</taxon>
        <taxon>Streptophyta</taxon>
        <taxon>Embryophyta</taxon>
        <taxon>Bryophyta</taxon>
        <taxon>Bryophytina</taxon>
        <taxon>Bryopsida</taxon>
        <taxon>Dicranidae</taxon>
        <taxon>Pseudoditrichales</taxon>
        <taxon>Ditrichaceae</taxon>
        <taxon>Ceratodon</taxon>
    </lineage>
</organism>
<dbReference type="Proteomes" id="UP000822688">
    <property type="component" value="Chromosome 3"/>
</dbReference>
<feature type="compositionally biased region" description="Polar residues" evidence="5">
    <location>
        <begin position="274"/>
        <end position="288"/>
    </location>
</feature>
<dbReference type="InterPro" id="IPR010658">
    <property type="entry name" value="Nodulin-like"/>
</dbReference>
<keyword evidence="10" id="KW-1185">Reference proteome</keyword>
<dbReference type="AlphaFoldDB" id="A0A8T0IMU4"/>
<evidence type="ECO:0000259" key="8">
    <source>
        <dbReference type="Pfam" id="PF23262"/>
    </source>
</evidence>
<dbReference type="SUPFAM" id="SSF103473">
    <property type="entry name" value="MFS general substrate transporter"/>
    <property type="match status" value="1"/>
</dbReference>
<evidence type="ECO:0008006" key="11">
    <source>
        <dbReference type="Google" id="ProtNLM"/>
    </source>
</evidence>
<evidence type="ECO:0000313" key="9">
    <source>
        <dbReference type="EMBL" id="KAG0585080.1"/>
    </source>
</evidence>
<comment type="caution">
    <text evidence="9">The sequence shown here is derived from an EMBL/GenBank/DDBJ whole genome shotgun (WGS) entry which is preliminary data.</text>
</comment>
<dbReference type="Gene3D" id="1.20.1250.20">
    <property type="entry name" value="MFS general substrate transporter like domains"/>
    <property type="match status" value="1"/>
</dbReference>
<feature type="region of interest" description="Disordered" evidence="5">
    <location>
        <begin position="274"/>
        <end position="305"/>
    </location>
</feature>
<dbReference type="PANTHER" id="PTHR21576">
    <property type="entry name" value="UNCHARACTERIZED NODULIN-LIKE PROTEIN"/>
    <property type="match status" value="1"/>
</dbReference>
<feature type="transmembrane region" description="Helical" evidence="6">
    <location>
        <begin position="555"/>
        <end position="575"/>
    </location>
</feature>
<accession>A0A8T0IMU4</accession>
<protein>
    <recommendedName>
        <fullName evidence="11">Nodulin-like domain-containing protein</fullName>
    </recommendedName>
</protein>
<dbReference type="InterPro" id="IPR036259">
    <property type="entry name" value="MFS_trans_sf"/>
</dbReference>
<feature type="transmembrane region" description="Helical" evidence="6">
    <location>
        <begin position="213"/>
        <end position="234"/>
    </location>
</feature>
<dbReference type="Pfam" id="PF06813">
    <property type="entry name" value="Nodulin-like"/>
    <property type="match status" value="1"/>
</dbReference>
<name>A0A8T0IMU4_CERPU</name>
<keyword evidence="3 6" id="KW-1133">Transmembrane helix</keyword>
<feature type="transmembrane region" description="Helical" evidence="6">
    <location>
        <begin position="172"/>
        <end position="192"/>
    </location>
</feature>
<sequence>MLDPKYSRISKKWVGFVTAIWVQSIAGNNYTFANYSPALKAVMHYNQLQLNNLGVAKDVGKSFGLLAGLLADRLPTWLILLIGAVEGAVGYGTQYLVIAQKISPPSYWQMCVVLCMGGNSSTWMNTAVLVTCMRNFPRSRGTVTGTLKGYIGLSTAIFTQLCTALFTSEASAFLLLLTFLPAIVCFFAIIFLTEVPASTSHEEDEEEQKGFTIINWISLSLAVYLLAFTLLEFFFPFSSFQFKLFAVVLLLFLISPLVVPFKLMLRVYNDNKNEASSPALQSQGSSITKPLLEDSSDDARTTTDVTETNVENVEGGTLAEKVDEPEELVKGGVSQRFPVLGEDHSLTEALMTVDFWLLFFTFLCGIGTGITAINNLGQIGEAQGFADVSIFISLISIWGFFGRIGAGAISEYYVKKAAIPRPVWMALSQVFLFFGYILFATAAPGSLYVGSIVVGVCYGVHISITVPTASELFGLKHFGILYNFLILNIPLGSFLFSGVLAGWLYDKEASKVPHVTGTMEKMLRFASFANASDFQALGEVGDPPKCMGPHCFRSVFIVMAGMCALGIMLNAVLILRIRPLYQDLYGPNGSIERKRRSQSRLR</sequence>
<dbReference type="InterPro" id="IPR056555">
    <property type="entry name" value="NFD4_C"/>
</dbReference>
<feature type="transmembrane region" description="Helical" evidence="6">
    <location>
        <begin position="382"/>
        <end position="401"/>
    </location>
</feature>
<feature type="transmembrane region" description="Helical" evidence="6">
    <location>
        <begin position="240"/>
        <end position="259"/>
    </location>
</feature>
<evidence type="ECO:0000256" key="4">
    <source>
        <dbReference type="ARBA" id="ARBA00023136"/>
    </source>
</evidence>
<evidence type="ECO:0000313" key="10">
    <source>
        <dbReference type="Proteomes" id="UP000822688"/>
    </source>
</evidence>
<feature type="transmembrane region" description="Helical" evidence="6">
    <location>
        <begin position="448"/>
        <end position="469"/>
    </location>
</feature>
<dbReference type="PANTHER" id="PTHR21576:SF167">
    <property type="entry name" value="OS09G0536700 PROTEIN"/>
    <property type="match status" value="1"/>
</dbReference>
<dbReference type="Pfam" id="PF23262">
    <property type="entry name" value="NFD4_C"/>
    <property type="match status" value="1"/>
</dbReference>